<dbReference type="PROSITE" id="PS50936">
    <property type="entry name" value="ENGC_GTPASE"/>
    <property type="match status" value="1"/>
</dbReference>
<evidence type="ECO:0000259" key="6">
    <source>
        <dbReference type="PROSITE" id="PS51721"/>
    </source>
</evidence>
<reference evidence="7 8" key="1">
    <citation type="journal article" date="2019" name="Nat. Microbiol.">
        <title>Mediterranean grassland soil C-N compound turnover is dependent on rainfall and depth, and is mediated by genomically divergent microorganisms.</title>
        <authorList>
            <person name="Diamond S."/>
            <person name="Andeer P.F."/>
            <person name="Li Z."/>
            <person name="Crits-Christoph A."/>
            <person name="Burstein D."/>
            <person name="Anantharaman K."/>
            <person name="Lane K.R."/>
            <person name="Thomas B.C."/>
            <person name="Pan C."/>
            <person name="Northen T.R."/>
            <person name="Banfield J.F."/>
        </authorList>
    </citation>
    <scope>NUCLEOTIDE SEQUENCE [LARGE SCALE GENOMIC DNA]</scope>
    <source>
        <strain evidence="7">WS_11</strain>
    </source>
</reference>
<keyword evidence="2 3" id="KW-0342">GTP-binding</keyword>
<evidence type="ECO:0000313" key="7">
    <source>
        <dbReference type="EMBL" id="TMQ74273.1"/>
    </source>
</evidence>
<keyword evidence="3" id="KW-0690">Ribosome biogenesis</keyword>
<evidence type="ECO:0000256" key="1">
    <source>
        <dbReference type="ARBA" id="ARBA00022741"/>
    </source>
</evidence>
<dbReference type="PANTHER" id="PTHR32120">
    <property type="entry name" value="SMALL RIBOSOMAL SUBUNIT BIOGENESIS GTPASE RSGA"/>
    <property type="match status" value="1"/>
</dbReference>
<feature type="binding site" evidence="3">
    <location>
        <position position="338"/>
    </location>
    <ligand>
        <name>Zn(2+)</name>
        <dbReference type="ChEBI" id="CHEBI:29105"/>
    </ligand>
</feature>
<feature type="domain" description="EngC GTPase" evidence="5">
    <location>
        <begin position="149"/>
        <end position="299"/>
    </location>
</feature>
<feature type="domain" description="CP-type G" evidence="6">
    <location>
        <begin position="140"/>
        <end position="301"/>
    </location>
</feature>
<keyword evidence="1 3" id="KW-0547">Nucleotide-binding</keyword>
<organism evidence="7 8">
    <name type="scientific">Eiseniibacteriota bacterium</name>
    <dbReference type="NCBI Taxonomy" id="2212470"/>
    <lineage>
        <taxon>Bacteria</taxon>
        <taxon>Candidatus Eiseniibacteriota</taxon>
    </lineage>
</organism>
<dbReference type="InterPro" id="IPR030378">
    <property type="entry name" value="G_CP_dom"/>
</dbReference>
<dbReference type="AlphaFoldDB" id="A0A538UEH7"/>
<keyword evidence="3" id="KW-0862">Zinc</keyword>
<dbReference type="GO" id="GO:0019843">
    <property type="term" value="F:rRNA binding"/>
    <property type="evidence" value="ECO:0007669"/>
    <property type="project" value="UniProtKB-KW"/>
</dbReference>
<feature type="binding site" evidence="3">
    <location>
        <begin position="189"/>
        <end position="192"/>
    </location>
    <ligand>
        <name>GTP</name>
        <dbReference type="ChEBI" id="CHEBI:37565"/>
    </ligand>
</feature>
<name>A0A538UEH7_UNCEI</name>
<dbReference type="SUPFAM" id="SSF52540">
    <property type="entry name" value="P-loop containing nucleoside triphosphate hydrolases"/>
    <property type="match status" value="1"/>
</dbReference>
<feature type="binding site" evidence="3">
    <location>
        <position position="330"/>
    </location>
    <ligand>
        <name>Zn(2+)</name>
        <dbReference type="ChEBI" id="CHEBI:29105"/>
    </ligand>
</feature>
<gene>
    <name evidence="3 7" type="primary">rsgA</name>
    <name evidence="7" type="ORF">E6K81_00360</name>
</gene>
<dbReference type="NCBIfam" id="TIGR00157">
    <property type="entry name" value="ribosome small subunit-dependent GTPase A"/>
    <property type="match status" value="1"/>
</dbReference>
<protein>
    <recommendedName>
        <fullName evidence="3">Small ribosomal subunit biogenesis GTPase RsgA</fullName>
        <ecNumber evidence="3">3.6.1.-</ecNumber>
    </recommendedName>
</protein>
<evidence type="ECO:0000259" key="5">
    <source>
        <dbReference type="PROSITE" id="PS50936"/>
    </source>
</evidence>
<comment type="cofactor">
    <cofactor evidence="3">
        <name>Zn(2+)</name>
        <dbReference type="ChEBI" id="CHEBI:29105"/>
    </cofactor>
    <text evidence="3">Binds 1 zinc ion per subunit.</text>
</comment>
<dbReference type="GO" id="GO:0042274">
    <property type="term" value="P:ribosomal small subunit biogenesis"/>
    <property type="evidence" value="ECO:0007669"/>
    <property type="project" value="UniProtKB-UniRule"/>
</dbReference>
<keyword evidence="3" id="KW-0479">Metal-binding</keyword>
<feature type="binding site" evidence="3">
    <location>
        <begin position="243"/>
        <end position="251"/>
    </location>
    <ligand>
        <name>GTP</name>
        <dbReference type="ChEBI" id="CHEBI:37565"/>
    </ligand>
</feature>
<dbReference type="InterPro" id="IPR010914">
    <property type="entry name" value="RsgA_GTPase_dom"/>
</dbReference>
<evidence type="ECO:0000313" key="8">
    <source>
        <dbReference type="Proteomes" id="UP000319771"/>
    </source>
</evidence>
<dbReference type="CDD" id="cd01854">
    <property type="entry name" value="YjeQ_EngC"/>
    <property type="match status" value="1"/>
</dbReference>
<dbReference type="InterPro" id="IPR027417">
    <property type="entry name" value="P-loop_NTPase"/>
</dbReference>
<sequence>MGSGSRPRIASSPTTAGRSRSRARRARVPASPSRCRCTARGSGPDPGVSRPDAPTPTSAPAVVARVDFGACVLLLDDGTLLAAHARGRLMGHRKSLGNAIVVGDRVHFERGRGGATHARDTVVSRVEPRRSHFSRRVSGRRAAEQVVAANLDQVVLVASVAEPGFSRGLADRVLCQAEHLGLPARLVLNKSDLAGSTPDTDPDAIRDDYERASIPTHRACAKTQEGLEALRQACLGRRSLFVGHSGVGKSTLLNALVPGLDLLEGAVNEKTGKGRHTTTAAVLVRPAPDFELIDTPGVRAFGPWGIGPADLDRTYREFRPFLGACRFRDCRHAGEPGCAVAEAAAAAHIAPRRYDSYRRLLSELEPES</sequence>
<dbReference type="GO" id="GO:0005525">
    <property type="term" value="F:GTP binding"/>
    <property type="evidence" value="ECO:0007669"/>
    <property type="project" value="UniProtKB-UniRule"/>
</dbReference>
<dbReference type="HAMAP" id="MF_01820">
    <property type="entry name" value="GTPase_RsgA"/>
    <property type="match status" value="1"/>
</dbReference>
<feature type="region of interest" description="Disordered" evidence="4">
    <location>
        <begin position="1"/>
        <end position="58"/>
    </location>
</feature>
<feature type="binding site" evidence="3">
    <location>
        <position position="325"/>
    </location>
    <ligand>
        <name>Zn(2+)</name>
        <dbReference type="ChEBI" id="CHEBI:29105"/>
    </ligand>
</feature>
<dbReference type="GO" id="GO:0005737">
    <property type="term" value="C:cytoplasm"/>
    <property type="evidence" value="ECO:0007669"/>
    <property type="project" value="UniProtKB-SubCell"/>
</dbReference>
<accession>A0A538UEH7</accession>
<comment type="caution">
    <text evidence="7">The sequence shown here is derived from an EMBL/GenBank/DDBJ whole genome shotgun (WGS) entry which is preliminary data.</text>
</comment>
<comment type="subunit">
    <text evidence="3">Monomer. Associates with 30S ribosomal subunit, binds 16S rRNA.</text>
</comment>
<dbReference type="PROSITE" id="PS51721">
    <property type="entry name" value="G_CP"/>
    <property type="match status" value="1"/>
</dbReference>
<dbReference type="Gene3D" id="3.40.50.300">
    <property type="entry name" value="P-loop containing nucleotide triphosphate hydrolases"/>
    <property type="match status" value="1"/>
</dbReference>
<comment type="similarity">
    <text evidence="3">Belongs to the TRAFAC class YlqF/YawG GTPase family. RsgA subfamily.</text>
</comment>
<proteinExistence type="inferred from homology"/>
<dbReference type="Proteomes" id="UP000319771">
    <property type="component" value="Unassembled WGS sequence"/>
</dbReference>
<evidence type="ECO:0000256" key="3">
    <source>
        <dbReference type="HAMAP-Rule" id="MF_01820"/>
    </source>
</evidence>
<feature type="binding site" evidence="3">
    <location>
        <position position="332"/>
    </location>
    <ligand>
        <name>Zn(2+)</name>
        <dbReference type="ChEBI" id="CHEBI:29105"/>
    </ligand>
</feature>
<keyword evidence="3" id="KW-0694">RNA-binding</keyword>
<dbReference type="Gene3D" id="1.10.40.50">
    <property type="entry name" value="Probable gtpase engc, domain 3"/>
    <property type="match status" value="1"/>
</dbReference>
<evidence type="ECO:0000256" key="4">
    <source>
        <dbReference type="SAM" id="MobiDB-lite"/>
    </source>
</evidence>
<evidence type="ECO:0000256" key="2">
    <source>
        <dbReference type="ARBA" id="ARBA00023134"/>
    </source>
</evidence>
<dbReference type="InterPro" id="IPR004881">
    <property type="entry name" value="Ribosome_biogen_GTPase_RsgA"/>
</dbReference>
<dbReference type="EC" id="3.6.1.-" evidence="3"/>
<feature type="compositionally biased region" description="Low complexity" evidence="4">
    <location>
        <begin position="49"/>
        <end position="58"/>
    </location>
</feature>
<keyword evidence="3" id="KW-0699">rRNA-binding</keyword>
<dbReference type="GO" id="GO:0003924">
    <property type="term" value="F:GTPase activity"/>
    <property type="evidence" value="ECO:0007669"/>
    <property type="project" value="UniProtKB-UniRule"/>
</dbReference>
<keyword evidence="3" id="KW-0378">Hydrolase</keyword>
<comment type="function">
    <text evidence="3">One of several proteins that assist in the late maturation steps of the functional core of the 30S ribosomal subunit. Helps release RbfA from mature subunits. May play a role in the assembly of ribosomal proteins into the subunit. Circularly permuted GTPase that catalyzes slow GTP hydrolysis, GTPase activity is stimulated by the 30S ribosomal subunit.</text>
</comment>
<comment type="subcellular location">
    <subcellularLocation>
        <location evidence="3">Cytoplasm</location>
    </subcellularLocation>
</comment>
<dbReference type="GO" id="GO:0046872">
    <property type="term" value="F:metal ion binding"/>
    <property type="evidence" value="ECO:0007669"/>
    <property type="project" value="UniProtKB-KW"/>
</dbReference>
<dbReference type="EMBL" id="VBPB01000004">
    <property type="protein sequence ID" value="TMQ74273.1"/>
    <property type="molecule type" value="Genomic_DNA"/>
</dbReference>
<keyword evidence="3" id="KW-0963">Cytoplasm</keyword>
<dbReference type="Pfam" id="PF03193">
    <property type="entry name" value="RsgA_GTPase"/>
    <property type="match status" value="1"/>
</dbReference>
<dbReference type="PANTHER" id="PTHR32120:SF11">
    <property type="entry name" value="SMALL RIBOSOMAL SUBUNIT BIOGENESIS GTPASE RSGA 1, MITOCHONDRIAL-RELATED"/>
    <property type="match status" value="1"/>
</dbReference>